<protein>
    <submittedName>
        <fullName evidence="1">Uncharacterized protein</fullName>
    </submittedName>
</protein>
<organism evidence="1">
    <name type="scientific">marine metagenome</name>
    <dbReference type="NCBI Taxonomy" id="408172"/>
    <lineage>
        <taxon>unclassified sequences</taxon>
        <taxon>metagenomes</taxon>
        <taxon>ecological metagenomes</taxon>
    </lineage>
</organism>
<accession>A0A382ZKZ7</accession>
<proteinExistence type="predicted"/>
<name>A0A382ZKZ7_9ZZZZ</name>
<reference evidence="1" key="1">
    <citation type="submission" date="2018-05" db="EMBL/GenBank/DDBJ databases">
        <authorList>
            <person name="Lanie J.A."/>
            <person name="Ng W.-L."/>
            <person name="Kazmierczak K.M."/>
            <person name="Andrzejewski T.M."/>
            <person name="Davidsen T.M."/>
            <person name="Wayne K.J."/>
            <person name="Tettelin H."/>
            <person name="Glass J.I."/>
            <person name="Rusch D."/>
            <person name="Podicherti R."/>
            <person name="Tsui H.-C.T."/>
            <person name="Winkler M.E."/>
        </authorList>
    </citation>
    <scope>NUCLEOTIDE SEQUENCE</scope>
</reference>
<evidence type="ECO:0000313" key="1">
    <source>
        <dbReference type="EMBL" id="SVD95970.1"/>
    </source>
</evidence>
<gene>
    <name evidence="1" type="ORF">METZ01_LOCUS448824</name>
</gene>
<dbReference type="AlphaFoldDB" id="A0A382ZKZ7"/>
<sequence length="58" mass="6536">MLSFIPVDTKRLVFLISLAKPKPTLIQHIGHHLTQPVKIMPCLFYRSANSGPNFGLTF</sequence>
<dbReference type="EMBL" id="UINC01184657">
    <property type="protein sequence ID" value="SVD95970.1"/>
    <property type="molecule type" value="Genomic_DNA"/>
</dbReference>